<organism evidence="3 4">
    <name type="scientific">Tistlia consotensis USBA 355</name>
    <dbReference type="NCBI Taxonomy" id="560819"/>
    <lineage>
        <taxon>Bacteria</taxon>
        <taxon>Pseudomonadati</taxon>
        <taxon>Pseudomonadota</taxon>
        <taxon>Alphaproteobacteria</taxon>
        <taxon>Rhodospirillales</taxon>
        <taxon>Rhodovibrionaceae</taxon>
        <taxon>Tistlia</taxon>
    </lineage>
</organism>
<keyword evidence="1" id="KW-0812">Transmembrane</keyword>
<dbReference type="SMART" id="SM00327">
    <property type="entry name" value="VWA"/>
    <property type="match status" value="1"/>
</dbReference>
<dbReference type="AlphaFoldDB" id="A0A1Y6CEE0"/>
<dbReference type="InterPro" id="IPR036465">
    <property type="entry name" value="vWFA_dom_sf"/>
</dbReference>
<dbReference type="Proteomes" id="UP000192917">
    <property type="component" value="Unassembled WGS sequence"/>
</dbReference>
<evidence type="ECO:0000256" key="1">
    <source>
        <dbReference type="SAM" id="Phobius"/>
    </source>
</evidence>
<proteinExistence type="predicted"/>
<reference evidence="3 4" key="1">
    <citation type="submission" date="2017-04" db="EMBL/GenBank/DDBJ databases">
        <authorList>
            <person name="Afonso C.L."/>
            <person name="Miller P.J."/>
            <person name="Scott M.A."/>
            <person name="Spackman E."/>
            <person name="Goraichik I."/>
            <person name="Dimitrov K.M."/>
            <person name="Suarez D.L."/>
            <person name="Swayne D.E."/>
        </authorList>
    </citation>
    <scope>NUCLEOTIDE SEQUENCE [LARGE SCALE GENOMIC DNA]</scope>
    <source>
        <strain evidence="3 4">USBA 355</strain>
    </source>
</reference>
<gene>
    <name evidence="3" type="ORF">SAMN05428998_11874</name>
</gene>
<dbReference type="InterPro" id="IPR050768">
    <property type="entry name" value="UPF0353/GerABKA_families"/>
</dbReference>
<dbReference type="RefSeq" id="WP_085124456.1">
    <property type="nucleotide sequence ID" value="NZ_FWZX01000018.1"/>
</dbReference>
<dbReference type="PANTHER" id="PTHR22550">
    <property type="entry name" value="SPORE GERMINATION PROTEIN"/>
    <property type="match status" value="1"/>
</dbReference>
<evidence type="ECO:0000259" key="2">
    <source>
        <dbReference type="PROSITE" id="PS50234"/>
    </source>
</evidence>
<feature type="domain" description="VWFA" evidence="2">
    <location>
        <begin position="93"/>
        <end position="283"/>
    </location>
</feature>
<dbReference type="Gene3D" id="3.40.50.410">
    <property type="entry name" value="von Willebrand factor, type A domain"/>
    <property type="match status" value="1"/>
</dbReference>
<accession>A0A1Y6CEE0</accession>
<name>A0A1Y6CEE0_9PROT</name>
<dbReference type="EMBL" id="FWZX01000018">
    <property type="protein sequence ID" value="SMF51849.1"/>
    <property type="molecule type" value="Genomic_DNA"/>
</dbReference>
<dbReference type="PANTHER" id="PTHR22550:SF18">
    <property type="entry name" value="VWFA DOMAIN-CONTAINING PROTEIN"/>
    <property type="match status" value="1"/>
</dbReference>
<dbReference type="InterPro" id="IPR002035">
    <property type="entry name" value="VWF_A"/>
</dbReference>
<evidence type="ECO:0000313" key="4">
    <source>
        <dbReference type="Proteomes" id="UP000192917"/>
    </source>
</evidence>
<protein>
    <submittedName>
        <fullName evidence="3">Ca-activated chloride channel family protein</fullName>
    </submittedName>
</protein>
<keyword evidence="4" id="KW-1185">Reference proteome</keyword>
<dbReference type="Pfam" id="PF00092">
    <property type="entry name" value="VWA"/>
    <property type="match status" value="1"/>
</dbReference>
<evidence type="ECO:0000313" key="3">
    <source>
        <dbReference type="EMBL" id="SMF51849.1"/>
    </source>
</evidence>
<dbReference type="STRING" id="560819.SAMN05428998_11874"/>
<keyword evidence="1" id="KW-1133">Transmembrane helix</keyword>
<sequence>MTWGLAAPLALLLLPLPLLAHRLLPPAGGSGGALLVPSAIGEGLEARTSAQGTVRGAAARRLVPGLLWLCLVVALAGPRVVAPAPALPASGRDIVLALDLSGSMEQSDFRLDGAPVSRLAAVKRVAERFVRGRGGDRVGLVIFGETAFFAVPPTFDTEAVAQGIEAATVGIAGRSTAISDGLGLALKRLARSDAASRVVVLLSDGSNTSGSVDPRDAAGLAAELGVRIYTIALGPQALDDPGRPGDAVDVRTLKAIAEASGGTAFRVRTSADLQAVAGTIDALEPSLRNAPPTLVYRALWTYPAGLAFLLALGILLERVAIRLPRLASGFRARPARRRWRRA</sequence>
<dbReference type="PROSITE" id="PS50234">
    <property type="entry name" value="VWFA"/>
    <property type="match status" value="1"/>
</dbReference>
<keyword evidence="1" id="KW-0472">Membrane</keyword>
<dbReference type="SUPFAM" id="SSF53300">
    <property type="entry name" value="vWA-like"/>
    <property type="match status" value="1"/>
</dbReference>
<feature type="transmembrane region" description="Helical" evidence="1">
    <location>
        <begin position="294"/>
        <end position="316"/>
    </location>
</feature>